<dbReference type="EMBL" id="AM293858">
    <property type="protein sequence ID" value="CAL25392.1"/>
    <property type="molecule type" value="Genomic_DNA"/>
</dbReference>
<name>A0A9P1JDV5_VIBVL</name>
<evidence type="ECO:0000313" key="1">
    <source>
        <dbReference type="EMBL" id="CAL25392.1"/>
    </source>
</evidence>
<reference evidence="1" key="1">
    <citation type="journal article" date="2008" name="J. Bacteriol.">
        <title>A common virulence plasmid in biotype 2 Vibrio vulnificus and its dissemination aided by a conjugal plasmid.</title>
        <authorList>
            <person name="Lee C.T."/>
            <person name="Amaro C."/>
            <person name="Wu K.M."/>
            <person name="Valiente E."/>
            <person name="Chang Y.F."/>
            <person name="Tsai S.F."/>
            <person name="Chang C.H."/>
            <person name="Hor L.I."/>
        </authorList>
    </citation>
    <scope>NUCLEOTIDE SEQUENCE</scope>
    <source>
        <strain evidence="1">CECT4999</strain>
    </source>
</reference>
<dbReference type="AlphaFoldDB" id="A0A9P1JDV5"/>
<sequence length="53" mass="6223">MVLGLFDFSGQTMNPQFTQDQKKDQMLKFEAQKSRSHAGERLLCECYLVRLRV</sequence>
<organism evidence="1">
    <name type="scientific">Vibrio vulnificus</name>
    <dbReference type="NCBI Taxonomy" id="672"/>
    <lineage>
        <taxon>Bacteria</taxon>
        <taxon>Pseudomonadati</taxon>
        <taxon>Pseudomonadota</taxon>
        <taxon>Gammaproteobacteria</taxon>
        <taxon>Vibrionales</taxon>
        <taxon>Vibrionaceae</taxon>
        <taxon>Vibrio</taxon>
    </lineage>
</organism>
<gene>
    <name evidence="1" type="primary">vep30</name>
</gene>
<proteinExistence type="predicted"/>
<accession>A0A9P1JDV5</accession>
<protein>
    <submittedName>
        <fullName evidence="1">Uncharacterized protein</fullName>
    </submittedName>
</protein>